<reference evidence="1 2" key="1">
    <citation type="submission" date="2019-05" db="EMBL/GenBank/DDBJ databases">
        <title>Another draft genome of Portunus trituberculatus and its Hox gene families provides insights of decapod evolution.</title>
        <authorList>
            <person name="Jeong J.-H."/>
            <person name="Song I."/>
            <person name="Kim S."/>
            <person name="Choi T."/>
            <person name="Kim D."/>
            <person name="Ryu S."/>
            <person name="Kim W."/>
        </authorList>
    </citation>
    <scope>NUCLEOTIDE SEQUENCE [LARGE SCALE GENOMIC DNA]</scope>
    <source>
        <tissue evidence="1">Muscle</tissue>
    </source>
</reference>
<protein>
    <submittedName>
        <fullName evidence="1">Uncharacterized protein</fullName>
    </submittedName>
</protein>
<dbReference type="EMBL" id="VSRR010104032">
    <property type="protein sequence ID" value="MPC95938.1"/>
    <property type="molecule type" value="Genomic_DNA"/>
</dbReference>
<name>A0A5B7JSA2_PORTR</name>
<organism evidence="1 2">
    <name type="scientific">Portunus trituberculatus</name>
    <name type="common">Swimming crab</name>
    <name type="synonym">Neptunus trituberculatus</name>
    <dbReference type="NCBI Taxonomy" id="210409"/>
    <lineage>
        <taxon>Eukaryota</taxon>
        <taxon>Metazoa</taxon>
        <taxon>Ecdysozoa</taxon>
        <taxon>Arthropoda</taxon>
        <taxon>Crustacea</taxon>
        <taxon>Multicrustacea</taxon>
        <taxon>Malacostraca</taxon>
        <taxon>Eumalacostraca</taxon>
        <taxon>Eucarida</taxon>
        <taxon>Decapoda</taxon>
        <taxon>Pleocyemata</taxon>
        <taxon>Brachyura</taxon>
        <taxon>Eubrachyura</taxon>
        <taxon>Portunoidea</taxon>
        <taxon>Portunidae</taxon>
        <taxon>Portuninae</taxon>
        <taxon>Portunus</taxon>
    </lineage>
</organism>
<sequence length="80" mass="8771">MTSHTTHPILLVRGDSNCPTCQQKNPRSDLPIVAFKPLPAMATNTDSAPLPLSYYTSVIHLGRLLVTRPVFPITERAQSS</sequence>
<evidence type="ECO:0000313" key="2">
    <source>
        <dbReference type="Proteomes" id="UP000324222"/>
    </source>
</evidence>
<gene>
    <name evidence="1" type="ORF">E2C01_091167</name>
</gene>
<dbReference type="Proteomes" id="UP000324222">
    <property type="component" value="Unassembled WGS sequence"/>
</dbReference>
<keyword evidence="2" id="KW-1185">Reference proteome</keyword>
<comment type="caution">
    <text evidence="1">The sequence shown here is derived from an EMBL/GenBank/DDBJ whole genome shotgun (WGS) entry which is preliminary data.</text>
</comment>
<proteinExistence type="predicted"/>
<accession>A0A5B7JSA2</accession>
<evidence type="ECO:0000313" key="1">
    <source>
        <dbReference type="EMBL" id="MPC95938.1"/>
    </source>
</evidence>
<dbReference type="AlphaFoldDB" id="A0A5B7JSA2"/>